<dbReference type="AlphaFoldDB" id="A0A3M7RXQ1"/>
<dbReference type="Proteomes" id="UP000276133">
    <property type="component" value="Unassembled WGS sequence"/>
</dbReference>
<gene>
    <name evidence="1" type="ORF">BpHYR1_047052</name>
</gene>
<organism evidence="1 2">
    <name type="scientific">Brachionus plicatilis</name>
    <name type="common">Marine rotifer</name>
    <name type="synonym">Brachionus muelleri</name>
    <dbReference type="NCBI Taxonomy" id="10195"/>
    <lineage>
        <taxon>Eukaryota</taxon>
        <taxon>Metazoa</taxon>
        <taxon>Spiralia</taxon>
        <taxon>Gnathifera</taxon>
        <taxon>Rotifera</taxon>
        <taxon>Eurotatoria</taxon>
        <taxon>Monogononta</taxon>
        <taxon>Pseudotrocha</taxon>
        <taxon>Ploima</taxon>
        <taxon>Brachionidae</taxon>
        <taxon>Brachionus</taxon>
    </lineage>
</organism>
<reference evidence="1 2" key="1">
    <citation type="journal article" date="2018" name="Sci. Rep.">
        <title>Genomic signatures of local adaptation to the degree of environmental predictability in rotifers.</title>
        <authorList>
            <person name="Franch-Gras L."/>
            <person name="Hahn C."/>
            <person name="Garcia-Roger E.M."/>
            <person name="Carmona M.J."/>
            <person name="Serra M."/>
            <person name="Gomez A."/>
        </authorList>
    </citation>
    <scope>NUCLEOTIDE SEQUENCE [LARGE SCALE GENOMIC DNA]</scope>
    <source>
        <strain evidence="1">HYR1</strain>
    </source>
</reference>
<evidence type="ECO:0000313" key="1">
    <source>
        <dbReference type="EMBL" id="RNA28363.1"/>
    </source>
</evidence>
<name>A0A3M7RXQ1_BRAPC</name>
<keyword evidence="2" id="KW-1185">Reference proteome</keyword>
<dbReference type="EMBL" id="REGN01002401">
    <property type="protein sequence ID" value="RNA28363.1"/>
    <property type="molecule type" value="Genomic_DNA"/>
</dbReference>
<protein>
    <submittedName>
        <fullName evidence="1">Uncharacterized protein</fullName>
    </submittedName>
</protein>
<proteinExistence type="predicted"/>
<sequence length="86" mass="10262">MARFRVLLEIRLCFNILQEKEKSYFQSPQKKTLIHFRLPELTSYSAPNDSTFSANTNLPAKLESFKWNLDACLSARFWTYWYALFD</sequence>
<comment type="caution">
    <text evidence="1">The sequence shown here is derived from an EMBL/GenBank/DDBJ whole genome shotgun (WGS) entry which is preliminary data.</text>
</comment>
<evidence type="ECO:0000313" key="2">
    <source>
        <dbReference type="Proteomes" id="UP000276133"/>
    </source>
</evidence>
<accession>A0A3M7RXQ1</accession>